<reference evidence="2 3" key="1">
    <citation type="journal article" date="2024" name="G3 (Bethesda)">
        <title>Genome assembly of Hibiscus sabdariffa L. provides insights into metabolisms of medicinal natural products.</title>
        <authorList>
            <person name="Kim T."/>
        </authorList>
    </citation>
    <scope>NUCLEOTIDE SEQUENCE [LARGE SCALE GENOMIC DNA]</scope>
    <source>
        <strain evidence="2">TK-2024</strain>
        <tissue evidence="2">Old leaves</tissue>
    </source>
</reference>
<dbReference type="EMBL" id="JBBPBN010000001">
    <property type="protein sequence ID" value="KAK9045882.1"/>
    <property type="molecule type" value="Genomic_DNA"/>
</dbReference>
<comment type="caution">
    <text evidence="2">The sequence shown here is derived from an EMBL/GenBank/DDBJ whole genome shotgun (WGS) entry which is preliminary data.</text>
</comment>
<keyword evidence="3" id="KW-1185">Reference proteome</keyword>
<protein>
    <submittedName>
        <fullName evidence="2">Uncharacterized protein</fullName>
    </submittedName>
</protein>
<feature type="region of interest" description="Disordered" evidence="1">
    <location>
        <begin position="13"/>
        <end position="41"/>
    </location>
</feature>
<dbReference type="Proteomes" id="UP001396334">
    <property type="component" value="Unassembled WGS sequence"/>
</dbReference>
<accession>A0ABR2U857</accession>
<organism evidence="2 3">
    <name type="scientific">Hibiscus sabdariffa</name>
    <name type="common">roselle</name>
    <dbReference type="NCBI Taxonomy" id="183260"/>
    <lineage>
        <taxon>Eukaryota</taxon>
        <taxon>Viridiplantae</taxon>
        <taxon>Streptophyta</taxon>
        <taxon>Embryophyta</taxon>
        <taxon>Tracheophyta</taxon>
        <taxon>Spermatophyta</taxon>
        <taxon>Magnoliopsida</taxon>
        <taxon>eudicotyledons</taxon>
        <taxon>Gunneridae</taxon>
        <taxon>Pentapetalae</taxon>
        <taxon>rosids</taxon>
        <taxon>malvids</taxon>
        <taxon>Malvales</taxon>
        <taxon>Malvaceae</taxon>
        <taxon>Malvoideae</taxon>
        <taxon>Hibiscus</taxon>
    </lineage>
</organism>
<gene>
    <name evidence="2" type="ORF">V6N11_051785</name>
</gene>
<name>A0ABR2U857_9ROSI</name>
<evidence type="ECO:0000256" key="1">
    <source>
        <dbReference type="SAM" id="MobiDB-lite"/>
    </source>
</evidence>
<evidence type="ECO:0000313" key="3">
    <source>
        <dbReference type="Proteomes" id="UP001396334"/>
    </source>
</evidence>
<sequence length="130" mass="14511">MTEMMDMMNAMAEEKGIVKPKNKTVEGQSGEFKGKGSVPEQVPASKYNAENLFVIRVNKSERGISESSSSKTTINLAEAREEKDMRGRVSLPLKYAELLPMLIDNNLVTPVWAFHYEVSTIIGRDQEASQ</sequence>
<evidence type="ECO:0000313" key="2">
    <source>
        <dbReference type="EMBL" id="KAK9045882.1"/>
    </source>
</evidence>
<proteinExistence type="predicted"/>